<dbReference type="SUPFAM" id="SSF51430">
    <property type="entry name" value="NAD(P)-linked oxidoreductase"/>
    <property type="match status" value="1"/>
</dbReference>
<dbReference type="InterPro" id="IPR036812">
    <property type="entry name" value="NAD(P)_OxRdtase_dom_sf"/>
</dbReference>
<dbReference type="EMBL" id="CYYV01000011">
    <property type="protein sequence ID" value="CUO61420.1"/>
    <property type="molecule type" value="Genomic_DNA"/>
</dbReference>
<proteinExistence type="predicted"/>
<evidence type="ECO:0000313" key="3">
    <source>
        <dbReference type="Proteomes" id="UP000095706"/>
    </source>
</evidence>
<dbReference type="Proteomes" id="UP000095706">
    <property type="component" value="Unassembled WGS sequence"/>
</dbReference>
<evidence type="ECO:0000259" key="1">
    <source>
        <dbReference type="Pfam" id="PF00248"/>
    </source>
</evidence>
<sequence length="72" mass="7787">MTALAWQWAKGVSSPIIGGTKAAYLEDAAKAFAVTLTDDDIAYLEEPYIPHRIVGAVDHNLADGVMLLDEKK</sequence>
<evidence type="ECO:0000313" key="2">
    <source>
        <dbReference type="EMBL" id="CUO61420.1"/>
    </source>
</evidence>
<dbReference type="AlphaFoldDB" id="A0A174GKD2"/>
<dbReference type="InterPro" id="IPR023210">
    <property type="entry name" value="NADP_OxRdtase_dom"/>
</dbReference>
<protein>
    <recommendedName>
        <fullName evidence="1">NADP-dependent oxidoreductase domain-containing protein</fullName>
    </recommendedName>
</protein>
<dbReference type="Pfam" id="PF00248">
    <property type="entry name" value="Aldo_ket_red"/>
    <property type="match status" value="1"/>
</dbReference>
<accession>A0A174GKD2</accession>
<reference evidence="2 3" key="1">
    <citation type="submission" date="2015-09" db="EMBL/GenBank/DDBJ databases">
        <authorList>
            <consortium name="Pathogen Informatics"/>
        </authorList>
    </citation>
    <scope>NUCLEOTIDE SEQUENCE [LARGE SCALE GENOMIC DNA]</scope>
    <source>
        <strain evidence="2 3">2789STDY5608849</strain>
    </source>
</reference>
<dbReference type="Gene3D" id="3.20.20.100">
    <property type="entry name" value="NADP-dependent oxidoreductase domain"/>
    <property type="match status" value="1"/>
</dbReference>
<gene>
    <name evidence="2" type="ORF">ERS852406_02391</name>
</gene>
<name>A0A174GKD2_9FIRM</name>
<feature type="domain" description="NADP-dependent oxidoreductase" evidence="1">
    <location>
        <begin position="2"/>
        <end position="46"/>
    </location>
</feature>
<organism evidence="2 3">
    <name type="scientific">Fusicatenibacter saccharivorans</name>
    <dbReference type="NCBI Taxonomy" id="1150298"/>
    <lineage>
        <taxon>Bacteria</taxon>
        <taxon>Bacillati</taxon>
        <taxon>Bacillota</taxon>
        <taxon>Clostridia</taxon>
        <taxon>Lachnospirales</taxon>
        <taxon>Lachnospiraceae</taxon>
        <taxon>Fusicatenibacter</taxon>
    </lineage>
</organism>
<dbReference type="RefSeq" id="WP_022462876.1">
    <property type="nucleotide sequence ID" value="NZ_JBBNKA010000005.1"/>
</dbReference>